<comment type="subcellular location">
    <subcellularLocation>
        <location evidence="1">Membrane</location>
        <topology evidence="1">Multi-pass membrane protein</topology>
    </subcellularLocation>
</comment>
<dbReference type="GO" id="GO:0022841">
    <property type="term" value="F:potassium ion leak channel activity"/>
    <property type="evidence" value="ECO:0007669"/>
    <property type="project" value="TreeGrafter"/>
</dbReference>
<evidence type="ECO:0000256" key="2">
    <source>
        <dbReference type="ARBA" id="ARBA00022448"/>
    </source>
</evidence>
<keyword evidence="7 8" id="KW-0407">Ion channel</keyword>
<keyword evidence="5 8" id="KW-0406">Ion transport</keyword>
<feature type="compositionally biased region" description="Polar residues" evidence="9">
    <location>
        <begin position="610"/>
        <end position="630"/>
    </location>
</feature>
<sequence>MMADSGDHVEEHVEAFDSQDSQESKQQNGPSQSSGGNPIHNDEAHLDPSRWWFASSAFPLIAGTLGPVANAFSICALVRPWRQRFPPGSDIDKAVFVTDPIWLTVINAIQVAMAVIANLVLLLNMARKIRFSVAQPITIVTWYISSICLVALNATAAGPLVEQPENVFIWSQAFYYGIYAACLYFVCSSLMVVTFWGAMKGHYSKDFQLTNSQRTLMLQTIMFLMYLLIGALVFSTIEGWPYLDAVYWADVTLFTVGFGDFSAATPLGRALLFPYALVGVISLGLVVGSIRSLVLERGQRQLSARLMEKKRKKTLRRMVRRGKDDILIPVTDEDADDNYLERSTSSLTEYQRRKREFELMRKIQIRAEHRRRWMAMGISTTVWLMLWLVGAVIFQQCEVTYQGWTYFDGFYFAFVSLTTIGYGDVTPISPAGKSFFVFWSLLALPTMTVLISNAGDTVVKFVREATDKLGTVTILPDEKGFKKALKEMVKPLSLGQVFGDDSDVEESPPGGLGFAEEHDNDTEEDEESSEKSTRSLDREVDNVTGTGGGNVPVSKDGRDKRDTPSAPTQGNSPTSDADRSANAIRRSSTTPVQASTSKGHLSFKEPPGRPSSSKNGSSGIERSFTLNSNGRGAKKDQKDIKSQTLKMSRAVSMPRTSAEIPRDVPTDPYDYHLLLIDEIGRVTQHLKSRPPRKYDFHEWAWYLKLIGEDESSADTHKKAVPKSRKKGKGQDQDQGAEGGMREEPEKLQWSWVGSRSPLMGSQEEAEWILEKLEQKLAGELRAVRDAARKRGSGAITPTVPTVTPIFPEGATSDASRTSTSSLATKLGLGLGIPLIVLAVALLTAYIYRRQRRLHYSQAPPFDFNAPEVAPVSAADFPSAFHGGHHTGKGTQQQAYRYGPPRDSVWSEWGAGAGAMTGRSGRSYDDNQVGFVDRPLGYHGYEDGREVPEPVPGPSPVQGYEDLGSPYEDRGHTYLVPAVQVHGPQQAPAQTQEQLAPRRASARVSRGLSVNEEVSPLSSTGSGMPYPRVSGISGLEWEAGYRGSR</sequence>
<evidence type="ECO:0000256" key="5">
    <source>
        <dbReference type="ARBA" id="ARBA00023065"/>
    </source>
</evidence>
<evidence type="ECO:0000259" key="11">
    <source>
        <dbReference type="Pfam" id="PF07885"/>
    </source>
</evidence>
<dbReference type="SUPFAM" id="SSF81324">
    <property type="entry name" value="Voltage-gated potassium channels"/>
    <property type="match status" value="2"/>
</dbReference>
<dbReference type="Pfam" id="PF07885">
    <property type="entry name" value="Ion_trans_2"/>
    <property type="match status" value="2"/>
</dbReference>
<feature type="transmembrane region" description="Helical" evidence="10">
    <location>
        <begin position="435"/>
        <end position="455"/>
    </location>
</feature>
<reference evidence="12" key="1">
    <citation type="submission" date="2023-06" db="EMBL/GenBank/DDBJ databases">
        <authorList>
            <person name="Noh H."/>
        </authorList>
    </citation>
    <scope>NUCLEOTIDE SEQUENCE</scope>
    <source>
        <strain evidence="12">DUCC20226</strain>
    </source>
</reference>
<keyword evidence="13" id="KW-1185">Reference proteome</keyword>
<feature type="transmembrane region" description="Helical" evidence="10">
    <location>
        <begin position="272"/>
        <end position="295"/>
    </location>
</feature>
<dbReference type="GO" id="GO:0030322">
    <property type="term" value="P:stabilization of membrane potential"/>
    <property type="evidence" value="ECO:0007669"/>
    <property type="project" value="TreeGrafter"/>
</dbReference>
<protein>
    <recommendedName>
        <fullName evidence="11">Potassium channel domain-containing protein</fullName>
    </recommendedName>
</protein>
<keyword evidence="4 10" id="KW-1133">Transmembrane helix</keyword>
<feature type="transmembrane region" description="Helical" evidence="10">
    <location>
        <begin position="216"/>
        <end position="237"/>
    </location>
</feature>
<keyword evidence="2 8" id="KW-0813">Transport</keyword>
<feature type="region of interest" description="Disordered" evidence="9">
    <location>
        <begin position="497"/>
        <end position="664"/>
    </location>
</feature>
<feature type="compositionally biased region" description="Polar residues" evidence="9">
    <location>
        <begin position="18"/>
        <end position="36"/>
    </location>
</feature>
<feature type="compositionally biased region" description="Basic and acidic residues" evidence="9">
    <location>
        <begin position="529"/>
        <end position="541"/>
    </location>
</feature>
<dbReference type="EMBL" id="JAUJFL010000007">
    <property type="protein sequence ID" value="KAK2599518.1"/>
    <property type="molecule type" value="Genomic_DNA"/>
</dbReference>
<dbReference type="AlphaFoldDB" id="A0AAD9S535"/>
<feature type="transmembrane region" description="Helical" evidence="10">
    <location>
        <begin position="826"/>
        <end position="847"/>
    </location>
</feature>
<keyword evidence="3 8" id="KW-0812">Transmembrane</keyword>
<feature type="compositionally biased region" description="Acidic residues" evidence="9">
    <location>
        <begin position="518"/>
        <end position="528"/>
    </location>
</feature>
<dbReference type="FunFam" id="1.10.287.70:FF:000182">
    <property type="entry name" value="Outward-rectifier potassium channel TOK1"/>
    <property type="match status" value="1"/>
</dbReference>
<comment type="similarity">
    <text evidence="8">Belongs to the two pore domain potassium channel (TC 1.A.1.8) family.</text>
</comment>
<dbReference type="InterPro" id="IPR013099">
    <property type="entry name" value="K_chnl_dom"/>
</dbReference>
<keyword evidence="6 10" id="KW-0472">Membrane</keyword>
<evidence type="ECO:0000313" key="13">
    <source>
        <dbReference type="Proteomes" id="UP001265746"/>
    </source>
</evidence>
<proteinExistence type="inferred from homology"/>
<feature type="compositionally biased region" description="Basic and acidic residues" evidence="9">
    <location>
        <begin position="1"/>
        <end position="15"/>
    </location>
</feature>
<name>A0AAD9S535_PHOAM</name>
<accession>A0AAD9S535</accession>
<feature type="compositionally biased region" description="Polar residues" evidence="9">
    <location>
        <begin position="585"/>
        <end position="599"/>
    </location>
</feature>
<evidence type="ECO:0000256" key="6">
    <source>
        <dbReference type="ARBA" id="ARBA00023136"/>
    </source>
</evidence>
<evidence type="ECO:0000256" key="7">
    <source>
        <dbReference type="ARBA" id="ARBA00023303"/>
    </source>
</evidence>
<dbReference type="PRINTS" id="PR01333">
    <property type="entry name" value="2POREKCHANEL"/>
</dbReference>
<feature type="transmembrane region" description="Helical" evidence="10">
    <location>
        <begin position="57"/>
        <end position="81"/>
    </location>
</feature>
<feature type="transmembrane region" description="Helical" evidence="10">
    <location>
        <begin position="373"/>
        <end position="394"/>
    </location>
</feature>
<dbReference type="Proteomes" id="UP001265746">
    <property type="component" value="Unassembled WGS sequence"/>
</dbReference>
<gene>
    <name evidence="12" type="ORF">N8I77_011269</name>
</gene>
<evidence type="ECO:0000313" key="12">
    <source>
        <dbReference type="EMBL" id="KAK2599518.1"/>
    </source>
</evidence>
<organism evidence="12 13">
    <name type="scientific">Phomopsis amygdali</name>
    <name type="common">Fusicoccum amygdali</name>
    <dbReference type="NCBI Taxonomy" id="1214568"/>
    <lineage>
        <taxon>Eukaryota</taxon>
        <taxon>Fungi</taxon>
        <taxon>Dikarya</taxon>
        <taxon>Ascomycota</taxon>
        <taxon>Pezizomycotina</taxon>
        <taxon>Sordariomycetes</taxon>
        <taxon>Sordariomycetidae</taxon>
        <taxon>Diaporthales</taxon>
        <taxon>Diaporthaceae</taxon>
        <taxon>Diaporthe</taxon>
    </lineage>
</organism>
<feature type="transmembrane region" description="Helical" evidence="10">
    <location>
        <begin position="406"/>
        <end position="423"/>
    </location>
</feature>
<feature type="transmembrane region" description="Helical" evidence="10">
    <location>
        <begin position="173"/>
        <end position="196"/>
    </location>
</feature>
<dbReference type="FunFam" id="1.10.287.70:FF:000170">
    <property type="entry name" value="Outward-rectifier potassium channel TOK1"/>
    <property type="match status" value="1"/>
</dbReference>
<feature type="compositionally biased region" description="Low complexity" evidence="9">
    <location>
        <begin position="795"/>
        <end position="816"/>
    </location>
</feature>
<evidence type="ECO:0000256" key="9">
    <source>
        <dbReference type="SAM" id="MobiDB-lite"/>
    </source>
</evidence>
<dbReference type="InterPro" id="IPR003280">
    <property type="entry name" value="2pore_dom_K_chnl"/>
</dbReference>
<feature type="region of interest" description="Disordered" evidence="9">
    <location>
        <begin position="712"/>
        <end position="746"/>
    </location>
</feature>
<feature type="domain" description="Potassium channel" evidence="11">
    <location>
        <begin position="221"/>
        <end position="294"/>
    </location>
</feature>
<evidence type="ECO:0000256" key="3">
    <source>
        <dbReference type="ARBA" id="ARBA00022692"/>
    </source>
</evidence>
<evidence type="ECO:0000256" key="4">
    <source>
        <dbReference type="ARBA" id="ARBA00022989"/>
    </source>
</evidence>
<dbReference type="PANTHER" id="PTHR11003">
    <property type="entry name" value="POTASSIUM CHANNEL, SUBFAMILY K"/>
    <property type="match status" value="1"/>
</dbReference>
<feature type="compositionally biased region" description="Polar residues" evidence="9">
    <location>
        <begin position="565"/>
        <end position="575"/>
    </location>
</feature>
<evidence type="ECO:0000256" key="10">
    <source>
        <dbReference type="SAM" id="Phobius"/>
    </source>
</evidence>
<dbReference type="Gene3D" id="1.10.287.70">
    <property type="match status" value="2"/>
</dbReference>
<dbReference type="GO" id="GO:0005886">
    <property type="term" value="C:plasma membrane"/>
    <property type="evidence" value="ECO:0007669"/>
    <property type="project" value="TreeGrafter"/>
</dbReference>
<feature type="domain" description="Potassium channel" evidence="11">
    <location>
        <begin position="383"/>
        <end position="459"/>
    </location>
</feature>
<feature type="transmembrane region" description="Helical" evidence="10">
    <location>
        <begin position="101"/>
        <end position="125"/>
    </location>
</feature>
<feature type="compositionally biased region" description="Basic residues" evidence="9">
    <location>
        <begin position="718"/>
        <end position="727"/>
    </location>
</feature>
<comment type="caution">
    <text evidence="12">The sequence shown here is derived from an EMBL/GenBank/DDBJ whole genome shotgun (WGS) entry which is preliminary data.</text>
</comment>
<evidence type="ECO:0000256" key="1">
    <source>
        <dbReference type="ARBA" id="ARBA00004141"/>
    </source>
</evidence>
<feature type="region of interest" description="Disordered" evidence="9">
    <location>
        <begin position="1"/>
        <end position="41"/>
    </location>
</feature>
<evidence type="ECO:0000256" key="8">
    <source>
        <dbReference type="RuleBase" id="RU003857"/>
    </source>
</evidence>
<feature type="transmembrane region" description="Helical" evidence="10">
    <location>
        <begin position="137"/>
        <end position="161"/>
    </location>
</feature>
<dbReference type="GO" id="GO:0015271">
    <property type="term" value="F:outward rectifier potassium channel activity"/>
    <property type="evidence" value="ECO:0007669"/>
    <property type="project" value="TreeGrafter"/>
</dbReference>
<feature type="region of interest" description="Disordered" evidence="9">
    <location>
        <begin position="792"/>
        <end position="816"/>
    </location>
</feature>
<dbReference type="PANTHER" id="PTHR11003:SF301">
    <property type="entry name" value="POTASSIUM CHANNEL PROTEIN"/>
    <property type="match status" value="1"/>
</dbReference>